<feature type="transmembrane region" description="Helical" evidence="17">
    <location>
        <begin position="683"/>
        <end position="707"/>
    </location>
</feature>
<keyword evidence="5" id="KW-0926">Vacuole</keyword>
<gene>
    <name evidence="21" type="ORF">BDN70DRAFT_995500</name>
</gene>
<feature type="transmembrane region" description="Helical" evidence="17">
    <location>
        <begin position="549"/>
        <end position="571"/>
    </location>
</feature>
<dbReference type="InterPro" id="IPR053976">
    <property type="entry name" value="PFF1_TM"/>
</dbReference>
<evidence type="ECO:0000256" key="2">
    <source>
        <dbReference type="ARBA" id="ARBA00003273"/>
    </source>
</evidence>
<feature type="transmembrane region" description="Helical" evidence="17">
    <location>
        <begin position="583"/>
        <end position="601"/>
    </location>
</feature>
<feature type="region of interest" description="Disordered" evidence="16">
    <location>
        <begin position="608"/>
        <end position="641"/>
    </location>
</feature>
<feature type="transmembrane region" description="Helical" evidence="17">
    <location>
        <begin position="20"/>
        <end position="42"/>
    </location>
</feature>
<feature type="transmembrane region" description="Helical" evidence="17">
    <location>
        <begin position="499"/>
        <end position="519"/>
    </location>
</feature>
<evidence type="ECO:0000256" key="12">
    <source>
        <dbReference type="ARBA" id="ARBA00023049"/>
    </source>
</evidence>
<dbReference type="SUPFAM" id="SSF53187">
    <property type="entry name" value="Zn-dependent exopeptidases"/>
    <property type="match status" value="1"/>
</dbReference>
<comment type="subcellular location">
    <subcellularLocation>
        <location evidence="3">Vacuole membrane</location>
        <topology evidence="3">Multi-pass membrane protein</topology>
    </subcellularLocation>
</comment>
<dbReference type="AlphaFoldDB" id="A0A9P5YWW0"/>
<keyword evidence="8 15" id="KW-0479">Metal-binding</keyword>
<dbReference type="InterPro" id="IPR045175">
    <property type="entry name" value="M28_fam"/>
</dbReference>
<keyword evidence="22" id="KW-1185">Reference proteome</keyword>
<dbReference type="InterPro" id="IPR048024">
    <property type="entry name" value="Fxna-like_M28_dom"/>
</dbReference>
<dbReference type="OrthoDB" id="76293at2759"/>
<comment type="function">
    <text evidence="2">May be involved in vacuolar sorting and osmoregulation.</text>
</comment>
<dbReference type="InterPro" id="IPR053975">
    <property type="entry name" value="PFF1_C"/>
</dbReference>
<evidence type="ECO:0000256" key="4">
    <source>
        <dbReference type="ARBA" id="ARBA00010918"/>
    </source>
</evidence>
<dbReference type="GO" id="GO:0005774">
    <property type="term" value="C:vacuolar membrane"/>
    <property type="evidence" value="ECO:0007669"/>
    <property type="project" value="UniProtKB-SubCell"/>
</dbReference>
<keyword evidence="13 17" id="KW-0472">Membrane</keyword>
<dbReference type="Pfam" id="PF22251">
    <property type="entry name" value="PFF1_TM"/>
    <property type="match status" value="2"/>
</dbReference>
<dbReference type="GO" id="GO:0006508">
    <property type="term" value="P:proteolysis"/>
    <property type="evidence" value="ECO:0007669"/>
    <property type="project" value="UniProtKB-KW"/>
</dbReference>
<dbReference type="EC" id="3.4.-.-" evidence="15"/>
<feature type="transmembrane region" description="Helical" evidence="17">
    <location>
        <begin position="363"/>
        <end position="383"/>
    </location>
</feature>
<evidence type="ECO:0000256" key="3">
    <source>
        <dbReference type="ARBA" id="ARBA00004128"/>
    </source>
</evidence>
<proteinExistence type="inferred from homology"/>
<feature type="domain" description="Vacuolar membrane protease transmembrane" evidence="20">
    <location>
        <begin position="677"/>
        <end position="745"/>
    </location>
</feature>
<dbReference type="InterPro" id="IPR007484">
    <property type="entry name" value="Peptidase_M28"/>
</dbReference>
<evidence type="ECO:0000256" key="10">
    <source>
        <dbReference type="ARBA" id="ARBA00022833"/>
    </source>
</evidence>
<evidence type="ECO:0000256" key="16">
    <source>
        <dbReference type="SAM" id="MobiDB-lite"/>
    </source>
</evidence>
<feature type="transmembrane region" description="Helical" evidence="17">
    <location>
        <begin position="468"/>
        <end position="487"/>
    </location>
</feature>
<comment type="cofactor">
    <cofactor evidence="1">
        <name>Zn(2+)</name>
        <dbReference type="ChEBI" id="CHEBI:29105"/>
    </cofactor>
</comment>
<evidence type="ECO:0000256" key="7">
    <source>
        <dbReference type="ARBA" id="ARBA00022692"/>
    </source>
</evidence>
<evidence type="ECO:0000256" key="9">
    <source>
        <dbReference type="ARBA" id="ARBA00022801"/>
    </source>
</evidence>
<keyword evidence="14" id="KW-0325">Glycoprotein</keyword>
<keyword evidence="9 15" id="KW-0378">Hydrolase</keyword>
<feature type="compositionally biased region" description="Acidic residues" evidence="16">
    <location>
        <begin position="611"/>
        <end position="622"/>
    </location>
</feature>
<evidence type="ECO:0000256" key="17">
    <source>
        <dbReference type="SAM" id="Phobius"/>
    </source>
</evidence>
<evidence type="ECO:0000256" key="14">
    <source>
        <dbReference type="ARBA" id="ARBA00023180"/>
    </source>
</evidence>
<evidence type="ECO:0000256" key="6">
    <source>
        <dbReference type="ARBA" id="ARBA00022670"/>
    </source>
</evidence>
<accession>A0A9P5YWW0</accession>
<feature type="domain" description="Vacuolar membrane protease transmembrane" evidence="20">
    <location>
        <begin position="468"/>
        <end position="641"/>
    </location>
</feature>
<evidence type="ECO:0000259" key="19">
    <source>
        <dbReference type="Pfam" id="PF22250"/>
    </source>
</evidence>
<evidence type="ECO:0000259" key="20">
    <source>
        <dbReference type="Pfam" id="PF22251"/>
    </source>
</evidence>
<dbReference type="CDD" id="cd03875">
    <property type="entry name" value="M28_Fxna_like"/>
    <property type="match status" value="1"/>
</dbReference>
<dbReference type="EMBL" id="MU155286">
    <property type="protein sequence ID" value="KAF9476651.1"/>
    <property type="molecule type" value="Genomic_DNA"/>
</dbReference>
<dbReference type="PANTHER" id="PTHR12147:SF58">
    <property type="entry name" value="VACUOLAR MEMBRANE PROTEASE"/>
    <property type="match status" value="1"/>
</dbReference>
<dbReference type="Proteomes" id="UP000807469">
    <property type="component" value="Unassembled WGS sequence"/>
</dbReference>
<evidence type="ECO:0000259" key="18">
    <source>
        <dbReference type="Pfam" id="PF04389"/>
    </source>
</evidence>
<dbReference type="Pfam" id="PF04389">
    <property type="entry name" value="Peptidase_M28"/>
    <property type="match status" value="1"/>
</dbReference>
<feature type="domain" description="Vacuolar membrane protease C-terminal" evidence="19">
    <location>
        <begin position="809"/>
        <end position="1088"/>
    </location>
</feature>
<name>A0A9P5YWW0_9AGAR</name>
<feature type="transmembrane region" description="Helical" evidence="17">
    <location>
        <begin position="751"/>
        <end position="770"/>
    </location>
</feature>
<dbReference type="Gene3D" id="3.40.630.10">
    <property type="entry name" value="Zn peptidases"/>
    <property type="match status" value="1"/>
</dbReference>
<sequence>MTLAAKAAAVFGYRVWPTSLLTFVTYLAIIIAIVVTNVLPAVPKAENQGGLSVAEAYEDLRYITAHPHPYNSHANDKVHEYLLSRLTAISVKYPHVHVVNDLTSNKTWFSQELGGAHGEYFEGTNLLVKVDGTAGASSGGVLFSAHYDSVSTACGATDDGMGVVTLVQLVKFFAENRLPRTAVFNINNGEEDGLHGAHMFLEHPWSSLTDTFLNLEGAASGGRPILFRATSTTPVRALHDKKRMPHPHANVLSSDAFARGLIKSGTDFSVYVGSAGMAGLDLAFYRGRSMYHTKYDSMQYTVGGQKSLWSMMEAARGIGIGLLSEPLVEKVNAADFNDDAVYFDLFKSKIIVFRLKNLLTFNVISLIAGPTFLALLLFCESFFRRTDDTRPLLHDDASARHVPPTHSRNNSGQGLPGIGRRRPLTPVPGAHPEDEDEDEDDHLHRRSEEAEEPNPAPRSHAIWRHTKFWVALFAILGLQVLLGWSYVVINPFAIYSSPYFILFSFSSLVYLVLVNVLTLPSSLPFFHPKSSPAPSTSHLRPAQQQKQTLFFHLYAFTWILLLLGTLGITLVHPGIGGGYLVSAWNACVGIACALTVLEGLFTSAKDKKTTEEDDGDEYDELTLNEGDSGAPRGRREDADESTPLIWREQQQHRAVGSSRTGHHFGARGEEAVGKDGGGLATCWWIAQFLVSVPVPVILFGQIATLLLDSVPQTLADGGAPWLVYALVSLPAFFLILPLAPFSYKLRPCRPLTLLILAIFIGTTLYAWLTFPFSVQAPLKIFFRQSVGFPRQSMVQTSAARTAHSSSNADLALNPTVITSLTGAKKYLRTHLIPTLPSAKGKRVWCRDETFRPGLTTCEWESNLLPSPGSHGAFTDAGAGKATNKNAWADNANQFFKAQVKSTGPNSAFISIKGHNTRVCRLYFDSLPIEKYAVRHLDKAALKAPSVPWPAPTPAGARRDTGDQAPFEVKPSANPVIKEVHLWSRTWEPELGIDFSWAASPNSTAHNNNNKDTTLMEGRIACEWAEYESGMVDNGALALDTGKDGAGAGGLRPKVEQIQSGAKIPALEEALAYLPDWAVITKYSDGLVEAWTPFVV</sequence>
<evidence type="ECO:0000256" key="8">
    <source>
        <dbReference type="ARBA" id="ARBA00022723"/>
    </source>
</evidence>
<feature type="domain" description="Peptidase M28" evidence="18">
    <location>
        <begin position="125"/>
        <end position="301"/>
    </location>
</feature>
<comment type="similarity">
    <text evidence="4 15">Belongs to the peptidase M28 family.</text>
</comment>
<keyword evidence="7 17" id="KW-0812">Transmembrane</keyword>
<keyword evidence="11 17" id="KW-1133">Transmembrane helix</keyword>
<keyword evidence="10 15" id="KW-0862">Zinc</keyword>
<protein>
    <recommendedName>
        <fullName evidence="15">Peptide hydrolase</fullName>
        <ecNumber evidence="15">3.4.-.-</ecNumber>
    </recommendedName>
</protein>
<reference evidence="21" key="1">
    <citation type="submission" date="2020-11" db="EMBL/GenBank/DDBJ databases">
        <authorList>
            <consortium name="DOE Joint Genome Institute"/>
            <person name="Ahrendt S."/>
            <person name="Riley R."/>
            <person name="Andreopoulos W."/>
            <person name="Labutti K."/>
            <person name="Pangilinan J."/>
            <person name="Ruiz-Duenas F.J."/>
            <person name="Barrasa J.M."/>
            <person name="Sanchez-Garcia M."/>
            <person name="Camarero S."/>
            <person name="Miyauchi S."/>
            <person name="Serrano A."/>
            <person name="Linde D."/>
            <person name="Babiker R."/>
            <person name="Drula E."/>
            <person name="Ayuso-Fernandez I."/>
            <person name="Pacheco R."/>
            <person name="Padilla G."/>
            <person name="Ferreira P."/>
            <person name="Barriuso J."/>
            <person name="Kellner H."/>
            <person name="Castanera R."/>
            <person name="Alfaro M."/>
            <person name="Ramirez L."/>
            <person name="Pisabarro A.G."/>
            <person name="Kuo A."/>
            <person name="Tritt A."/>
            <person name="Lipzen A."/>
            <person name="He G."/>
            <person name="Yan M."/>
            <person name="Ng V."/>
            <person name="Cullen D."/>
            <person name="Martin F."/>
            <person name="Rosso M.-N."/>
            <person name="Henrissat B."/>
            <person name="Hibbett D."/>
            <person name="Martinez A.T."/>
            <person name="Grigoriev I.V."/>
        </authorList>
    </citation>
    <scope>NUCLEOTIDE SEQUENCE</scope>
    <source>
        <strain evidence="21">CIRM-BRFM 674</strain>
    </source>
</reference>
<evidence type="ECO:0000256" key="15">
    <source>
        <dbReference type="RuleBase" id="RU361240"/>
    </source>
</evidence>
<evidence type="ECO:0000256" key="1">
    <source>
        <dbReference type="ARBA" id="ARBA00001947"/>
    </source>
</evidence>
<dbReference type="GO" id="GO:0046872">
    <property type="term" value="F:metal ion binding"/>
    <property type="evidence" value="ECO:0007669"/>
    <property type="project" value="UniProtKB-KW"/>
</dbReference>
<feature type="transmembrane region" description="Helical" evidence="17">
    <location>
        <begin position="719"/>
        <end position="739"/>
    </location>
</feature>
<dbReference type="GO" id="GO:0008235">
    <property type="term" value="F:metalloexopeptidase activity"/>
    <property type="evidence" value="ECO:0007669"/>
    <property type="project" value="InterPro"/>
</dbReference>
<keyword evidence="6 15" id="KW-0645">Protease</keyword>
<feature type="region of interest" description="Disordered" evidence="16">
    <location>
        <begin position="947"/>
        <end position="968"/>
    </location>
</feature>
<evidence type="ECO:0000313" key="21">
    <source>
        <dbReference type="EMBL" id="KAF9476651.1"/>
    </source>
</evidence>
<evidence type="ECO:0000256" key="5">
    <source>
        <dbReference type="ARBA" id="ARBA00022554"/>
    </source>
</evidence>
<dbReference type="Pfam" id="PF22250">
    <property type="entry name" value="PFF1_C"/>
    <property type="match status" value="1"/>
</dbReference>
<evidence type="ECO:0000256" key="13">
    <source>
        <dbReference type="ARBA" id="ARBA00023136"/>
    </source>
</evidence>
<evidence type="ECO:0000313" key="22">
    <source>
        <dbReference type="Proteomes" id="UP000807469"/>
    </source>
</evidence>
<keyword evidence="12" id="KW-0482">Metalloprotease</keyword>
<feature type="region of interest" description="Disordered" evidence="16">
    <location>
        <begin position="394"/>
        <end position="457"/>
    </location>
</feature>
<comment type="caution">
    <text evidence="21">The sequence shown here is derived from an EMBL/GenBank/DDBJ whole genome shotgun (WGS) entry which is preliminary data.</text>
</comment>
<organism evidence="21 22">
    <name type="scientific">Pholiota conissans</name>
    <dbReference type="NCBI Taxonomy" id="109636"/>
    <lineage>
        <taxon>Eukaryota</taxon>
        <taxon>Fungi</taxon>
        <taxon>Dikarya</taxon>
        <taxon>Basidiomycota</taxon>
        <taxon>Agaricomycotina</taxon>
        <taxon>Agaricomycetes</taxon>
        <taxon>Agaricomycetidae</taxon>
        <taxon>Agaricales</taxon>
        <taxon>Agaricineae</taxon>
        <taxon>Strophariaceae</taxon>
        <taxon>Pholiota</taxon>
    </lineage>
</organism>
<evidence type="ECO:0000256" key="11">
    <source>
        <dbReference type="ARBA" id="ARBA00022989"/>
    </source>
</evidence>
<dbReference type="PANTHER" id="PTHR12147">
    <property type="entry name" value="METALLOPEPTIDASE M28 FAMILY MEMBER"/>
    <property type="match status" value="1"/>
</dbReference>